<dbReference type="Pfam" id="PF18132">
    <property type="entry name" value="Tyrosinase_C"/>
    <property type="match status" value="1"/>
</dbReference>
<dbReference type="Pfam" id="PF00264">
    <property type="entry name" value="Tyrosinase"/>
    <property type="match status" value="1"/>
</dbReference>
<dbReference type="Proteomes" id="UP000316270">
    <property type="component" value="Chromosome 19"/>
</dbReference>
<evidence type="ECO:0000256" key="2">
    <source>
        <dbReference type="ARBA" id="ARBA00022723"/>
    </source>
</evidence>
<keyword evidence="4" id="KW-0503">Monooxygenase</keyword>
<dbReference type="InterPro" id="IPR002227">
    <property type="entry name" value="Tyrosinase_Cu-bd"/>
</dbReference>
<feature type="chain" id="PRO_5022153037" description="Tyrosinase copper-binding domain-containing protein" evidence="5">
    <location>
        <begin position="19"/>
        <end position="608"/>
    </location>
</feature>
<keyword evidence="3" id="KW-0560">Oxidoreductase</keyword>
<dbReference type="Gene3D" id="1.10.1280.10">
    <property type="entry name" value="Di-copper center containing domain from catechol oxidase"/>
    <property type="match status" value="1"/>
</dbReference>
<dbReference type="PROSITE" id="PS00498">
    <property type="entry name" value="TYROSINASE_2"/>
    <property type="match status" value="1"/>
</dbReference>
<keyword evidence="9" id="KW-1185">Reference proteome</keyword>
<reference evidence="8 9" key="1">
    <citation type="submission" date="2019-07" db="EMBL/GenBank/DDBJ databases">
        <title>Finished genome of Venturia effusa.</title>
        <authorList>
            <person name="Young C.A."/>
            <person name="Cox M.P."/>
            <person name="Ganley A.R.D."/>
            <person name="David W.J."/>
        </authorList>
    </citation>
    <scope>NUCLEOTIDE SEQUENCE [LARGE SCALE GENOMIC DNA]</scope>
    <source>
        <strain evidence="9">albino</strain>
    </source>
</reference>
<dbReference type="InterPro" id="IPR041640">
    <property type="entry name" value="Tyrosinase_C"/>
</dbReference>
<comment type="cofactor">
    <cofactor evidence="1">
        <name>Cu(2+)</name>
        <dbReference type="ChEBI" id="CHEBI:29036"/>
    </cofactor>
</comment>
<keyword evidence="2" id="KW-0479">Metal-binding</keyword>
<evidence type="ECO:0000313" key="9">
    <source>
        <dbReference type="Proteomes" id="UP000316270"/>
    </source>
</evidence>
<dbReference type="GO" id="GO:0004497">
    <property type="term" value="F:monooxygenase activity"/>
    <property type="evidence" value="ECO:0007669"/>
    <property type="project" value="UniProtKB-KW"/>
</dbReference>
<dbReference type="EMBL" id="CP042203">
    <property type="protein sequence ID" value="QDS78173.1"/>
    <property type="molecule type" value="Genomic_DNA"/>
</dbReference>
<organism evidence="8 9">
    <name type="scientific">Venturia effusa</name>
    <dbReference type="NCBI Taxonomy" id="50376"/>
    <lineage>
        <taxon>Eukaryota</taxon>
        <taxon>Fungi</taxon>
        <taxon>Dikarya</taxon>
        <taxon>Ascomycota</taxon>
        <taxon>Pezizomycotina</taxon>
        <taxon>Dothideomycetes</taxon>
        <taxon>Pleosporomycetidae</taxon>
        <taxon>Venturiales</taxon>
        <taxon>Venturiaceae</taxon>
        <taxon>Venturia</taxon>
    </lineage>
</organism>
<feature type="domain" description="Tyrosinase copper-binding" evidence="6">
    <location>
        <begin position="109"/>
        <end position="126"/>
    </location>
</feature>
<dbReference type="PANTHER" id="PTHR11474">
    <property type="entry name" value="TYROSINASE FAMILY MEMBER"/>
    <property type="match status" value="1"/>
</dbReference>
<evidence type="ECO:0000259" key="7">
    <source>
        <dbReference type="PROSITE" id="PS00498"/>
    </source>
</evidence>
<dbReference type="STRING" id="50376.A0A517LRF7"/>
<dbReference type="PROSITE" id="PS00497">
    <property type="entry name" value="TYROSINASE_1"/>
    <property type="match status" value="1"/>
</dbReference>
<proteinExistence type="predicted"/>
<evidence type="ECO:0000313" key="8">
    <source>
        <dbReference type="EMBL" id="QDS78173.1"/>
    </source>
</evidence>
<accession>A0A517LRF7</accession>
<feature type="signal peptide" evidence="5">
    <location>
        <begin position="1"/>
        <end position="18"/>
    </location>
</feature>
<protein>
    <recommendedName>
        <fullName evidence="6 7">Tyrosinase copper-binding domain-containing protein</fullName>
    </recommendedName>
</protein>
<feature type="domain" description="Tyrosinase copper-binding" evidence="7">
    <location>
        <begin position="310"/>
        <end position="321"/>
    </location>
</feature>
<dbReference type="Gene3D" id="2.60.310.20">
    <property type="match status" value="1"/>
</dbReference>
<dbReference type="GO" id="GO:0046872">
    <property type="term" value="F:metal ion binding"/>
    <property type="evidence" value="ECO:0007669"/>
    <property type="project" value="UniProtKB-KW"/>
</dbReference>
<gene>
    <name evidence="8" type="ORF">FKW77_005300</name>
</gene>
<evidence type="ECO:0000256" key="4">
    <source>
        <dbReference type="ARBA" id="ARBA00023033"/>
    </source>
</evidence>
<dbReference type="OrthoDB" id="6132182at2759"/>
<dbReference type="SUPFAM" id="SSF48056">
    <property type="entry name" value="Di-copper centre-containing domain"/>
    <property type="match status" value="1"/>
</dbReference>
<dbReference type="PANTHER" id="PTHR11474:SF32">
    <property type="entry name" value="TYROSINASE"/>
    <property type="match status" value="1"/>
</dbReference>
<keyword evidence="5" id="KW-0732">Signal</keyword>
<evidence type="ECO:0000256" key="1">
    <source>
        <dbReference type="ARBA" id="ARBA00001973"/>
    </source>
</evidence>
<dbReference type="InterPro" id="IPR050316">
    <property type="entry name" value="Tyrosinase/Hemocyanin"/>
</dbReference>
<sequence length="608" mass="66411">MLFSSSLWATALLATTSAALRPQRRQTAPIAVTGLAGQSIQPRLEMRELQQLQPDQWNVYILGLSRMQQVDQSDFLSYFQLAGIHGVPSSDWDGVTGVPNPMSAGWCTHASNLFLSWHRPYLALYEQVVAKHAMDAASEFTGADRDRYVTAAQNLRIPYWDWARPVSPGEHAVPDSMSSSGIVVNTPQQSQVTIQNPLYSYRFQPVDSQLGSPYQNYATTVRYPTTTDSSAQSQDSEMISGVDAQQDGLRQRVYNLLTNQHNYSIVACEGSSCQGGTAGFDSFESIHDVIHVVTGGDNGDMTNIGVSAFDPAFWCHHAMVDRLSALFQGLNPDTYVLSAPQAQSNYWYNADDILGSSDALKPFYADTNGNFHTSDSVRDHTRFGYTYSELTSGNRDDIVASINQLYGGSTAPVAKRSLVGIAKGMAQRTANVTSYNGSDVASYSSSREYVANFKANKYGRFGSYFIHVFLGKPSSDPSCWGTDPNLVGTHAIFSSAPSEANSQAAVPVTGAMPLNDKLEQAHLEGKLTSLAEAVIVPYLTANLVWKAQKIEGGEIPHKELPDLQVSVASTEIRPATSMFEFPKWVGDWKIHADVTHGKPNGICDAHEL</sequence>
<dbReference type="InterPro" id="IPR008922">
    <property type="entry name" value="Di-copper_centre_dom_sf"/>
</dbReference>
<evidence type="ECO:0000256" key="5">
    <source>
        <dbReference type="SAM" id="SignalP"/>
    </source>
</evidence>
<dbReference type="AlphaFoldDB" id="A0A517LRF7"/>
<evidence type="ECO:0000259" key="6">
    <source>
        <dbReference type="PROSITE" id="PS00497"/>
    </source>
</evidence>
<name>A0A517LRF7_9PEZI</name>
<evidence type="ECO:0000256" key="3">
    <source>
        <dbReference type="ARBA" id="ARBA00023002"/>
    </source>
</evidence>
<dbReference type="PRINTS" id="PR00092">
    <property type="entry name" value="TYROSINASE"/>
</dbReference>